<dbReference type="InterPro" id="IPR050336">
    <property type="entry name" value="Chromosome_partition/occlusion"/>
</dbReference>
<dbReference type="SMART" id="SM00470">
    <property type="entry name" value="ParB"/>
    <property type="match status" value="1"/>
</dbReference>
<sequence length="224" mass="25683">LIESIKAQGVIQPIIVRQIGDIYEVDIGRRRFLSAKEAGLEEIPCIVREMTFDEAMDASISENIFRKDVDPVTLGWWVKGRLERSGMSLRELARELGKDKMALSRWRTMTDLTEEMQQEVRRETISLSDALKVARMNLPPEKEMALAREAREGGSDSFKKTLDRIASEQEKRGAPPGLLITRINWGFESKEYIVLQRLALADNTSLSEFCQKILIDYIKDTEEF</sequence>
<dbReference type="InterPro" id="IPR003115">
    <property type="entry name" value="ParB_N"/>
</dbReference>
<dbReference type="GO" id="GO:0003677">
    <property type="term" value="F:DNA binding"/>
    <property type="evidence" value="ECO:0007669"/>
    <property type="project" value="InterPro"/>
</dbReference>
<organism evidence="2">
    <name type="scientific">marine sediment metagenome</name>
    <dbReference type="NCBI Taxonomy" id="412755"/>
    <lineage>
        <taxon>unclassified sequences</taxon>
        <taxon>metagenomes</taxon>
        <taxon>ecological metagenomes</taxon>
    </lineage>
</organism>
<dbReference type="SUPFAM" id="SSF109709">
    <property type="entry name" value="KorB DNA-binding domain-like"/>
    <property type="match status" value="1"/>
</dbReference>
<dbReference type="EMBL" id="BARU01006848">
    <property type="protein sequence ID" value="GAH37738.1"/>
    <property type="molecule type" value="Genomic_DNA"/>
</dbReference>
<dbReference type="PANTHER" id="PTHR33375:SF1">
    <property type="entry name" value="CHROMOSOME-PARTITIONING PROTEIN PARB-RELATED"/>
    <property type="match status" value="1"/>
</dbReference>
<protein>
    <recommendedName>
        <fullName evidence="1">ParB-like N-terminal domain-containing protein</fullName>
    </recommendedName>
</protein>
<dbReference type="InterPro" id="IPR036086">
    <property type="entry name" value="ParB/Sulfiredoxin_sf"/>
</dbReference>
<dbReference type="Gene3D" id="1.10.10.2830">
    <property type="match status" value="1"/>
</dbReference>
<feature type="domain" description="ParB-like N-terminal" evidence="1">
    <location>
        <begin position="1"/>
        <end position="64"/>
    </location>
</feature>
<dbReference type="GO" id="GO:0005694">
    <property type="term" value="C:chromosome"/>
    <property type="evidence" value="ECO:0007669"/>
    <property type="project" value="TreeGrafter"/>
</dbReference>
<dbReference type="SUPFAM" id="SSF110849">
    <property type="entry name" value="ParB/Sulfiredoxin"/>
    <property type="match status" value="1"/>
</dbReference>
<evidence type="ECO:0000259" key="1">
    <source>
        <dbReference type="SMART" id="SM00470"/>
    </source>
</evidence>
<name>X1GXJ5_9ZZZZ</name>
<gene>
    <name evidence="2" type="ORF">S03H2_13487</name>
</gene>
<dbReference type="PANTHER" id="PTHR33375">
    <property type="entry name" value="CHROMOSOME-PARTITIONING PROTEIN PARB-RELATED"/>
    <property type="match status" value="1"/>
</dbReference>
<accession>X1GXJ5</accession>
<dbReference type="InterPro" id="IPR004437">
    <property type="entry name" value="ParB/RepB/Spo0J"/>
</dbReference>
<reference evidence="2" key="1">
    <citation type="journal article" date="2014" name="Front. Microbiol.">
        <title>High frequency of phylogenetically diverse reductive dehalogenase-homologous genes in deep subseafloor sedimentary metagenomes.</title>
        <authorList>
            <person name="Kawai M."/>
            <person name="Futagami T."/>
            <person name="Toyoda A."/>
            <person name="Takaki Y."/>
            <person name="Nishi S."/>
            <person name="Hori S."/>
            <person name="Arai W."/>
            <person name="Tsubouchi T."/>
            <person name="Morono Y."/>
            <person name="Uchiyama I."/>
            <person name="Ito T."/>
            <person name="Fujiyama A."/>
            <person name="Inagaki F."/>
            <person name="Takami H."/>
        </authorList>
    </citation>
    <scope>NUCLEOTIDE SEQUENCE</scope>
    <source>
        <strain evidence="2">Expedition CK06-06</strain>
    </source>
</reference>
<dbReference type="Pfam" id="PF02195">
    <property type="entry name" value="ParB_N"/>
    <property type="match status" value="1"/>
</dbReference>
<dbReference type="GO" id="GO:0007059">
    <property type="term" value="P:chromosome segregation"/>
    <property type="evidence" value="ECO:0007669"/>
    <property type="project" value="TreeGrafter"/>
</dbReference>
<feature type="non-terminal residue" evidence="2">
    <location>
        <position position="1"/>
    </location>
</feature>
<comment type="caution">
    <text evidence="2">The sequence shown here is derived from an EMBL/GenBank/DDBJ whole genome shotgun (WGS) entry which is preliminary data.</text>
</comment>
<evidence type="ECO:0000313" key="2">
    <source>
        <dbReference type="EMBL" id="GAH37738.1"/>
    </source>
</evidence>
<proteinExistence type="predicted"/>
<dbReference type="NCBIfam" id="TIGR00180">
    <property type="entry name" value="parB_part"/>
    <property type="match status" value="1"/>
</dbReference>
<dbReference type="Gene3D" id="3.90.1530.30">
    <property type="match status" value="1"/>
</dbReference>
<dbReference type="AlphaFoldDB" id="X1GXJ5"/>